<dbReference type="OrthoDB" id="8019190at2759"/>
<protein>
    <recommendedName>
        <fullName evidence="1">Integrase catalytic domain-containing protein</fullName>
    </recommendedName>
</protein>
<dbReference type="InterPro" id="IPR012337">
    <property type="entry name" value="RNaseH-like_sf"/>
</dbReference>
<reference evidence="2 3" key="1">
    <citation type="submission" date="2013-12" db="EMBL/GenBank/DDBJ databases">
        <title>Draft genome of the parsitic nematode Ancylostoma duodenale.</title>
        <authorList>
            <person name="Mitreva M."/>
        </authorList>
    </citation>
    <scope>NUCLEOTIDE SEQUENCE [LARGE SCALE GENOMIC DNA]</scope>
    <source>
        <strain evidence="2 3">Zhejiang</strain>
    </source>
</reference>
<evidence type="ECO:0000259" key="1">
    <source>
        <dbReference type="PROSITE" id="PS50994"/>
    </source>
</evidence>
<dbReference type="EMBL" id="KN726381">
    <property type="protein sequence ID" value="KIH68422.1"/>
    <property type="molecule type" value="Genomic_DNA"/>
</dbReference>
<dbReference type="GO" id="GO:0015074">
    <property type="term" value="P:DNA integration"/>
    <property type="evidence" value="ECO:0007669"/>
    <property type="project" value="InterPro"/>
</dbReference>
<accession>A0A0C2DZG8</accession>
<sequence length="305" mass="35481">MATSAMFNNAETILSRLAQKQNPPSEEVKTQLQLYHCNNSALWKSSGRITNADKSAQTIIPVFLPPRKQSQRNQSNIVQITPRIKLWIPEGRVTVKKALHNLCYYCRRCKARPFSLPEFPAQPPRRVMKSNYPFENIGTDYAGTLFYKNDDNSTSKYWILLVTCLNTRAIYVDLLKDMTAKALLHAIRRFFALTAYPKWTSYDNDPDIIDYCAQRRIEFEFIPSLSPWQDGLYEKMVHIFKVSFKHSLKNRLLKSEELQVIAKEMETIVNQRPLTYMTEDDEIIPLRPIAFPRPWTNLSLPGIEE</sequence>
<proteinExistence type="predicted"/>
<evidence type="ECO:0000313" key="2">
    <source>
        <dbReference type="EMBL" id="KIH68422.1"/>
    </source>
</evidence>
<dbReference type="InterPro" id="IPR001584">
    <property type="entry name" value="Integrase_cat-core"/>
</dbReference>
<feature type="domain" description="Integrase catalytic" evidence="1">
    <location>
        <begin position="129"/>
        <end position="293"/>
    </location>
</feature>
<dbReference type="Gene3D" id="3.30.420.10">
    <property type="entry name" value="Ribonuclease H-like superfamily/Ribonuclease H"/>
    <property type="match status" value="1"/>
</dbReference>
<dbReference type="SUPFAM" id="SSF53098">
    <property type="entry name" value="Ribonuclease H-like"/>
    <property type="match status" value="1"/>
</dbReference>
<gene>
    <name evidence="2" type="ORF">ANCDUO_01240</name>
</gene>
<name>A0A0C2DZG8_9BILA</name>
<dbReference type="PROSITE" id="PS50994">
    <property type="entry name" value="INTEGRASE"/>
    <property type="match status" value="1"/>
</dbReference>
<evidence type="ECO:0000313" key="3">
    <source>
        <dbReference type="Proteomes" id="UP000054047"/>
    </source>
</evidence>
<dbReference type="PANTHER" id="PTHR47331">
    <property type="entry name" value="PHD-TYPE DOMAIN-CONTAINING PROTEIN"/>
    <property type="match status" value="1"/>
</dbReference>
<organism evidence="2 3">
    <name type="scientific">Ancylostoma duodenale</name>
    <dbReference type="NCBI Taxonomy" id="51022"/>
    <lineage>
        <taxon>Eukaryota</taxon>
        <taxon>Metazoa</taxon>
        <taxon>Ecdysozoa</taxon>
        <taxon>Nematoda</taxon>
        <taxon>Chromadorea</taxon>
        <taxon>Rhabditida</taxon>
        <taxon>Rhabditina</taxon>
        <taxon>Rhabditomorpha</taxon>
        <taxon>Strongyloidea</taxon>
        <taxon>Ancylostomatidae</taxon>
        <taxon>Ancylostomatinae</taxon>
        <taxon>Ancylostoma</taxon>
    </lineage>
</organism>
<dbReference type="AlphaFoldDB" id="A0A0C2DZG8"/>
<dbReference type="InterPro" id="IPR036397">
    <property type="entry name" value="RNaseH_sf"/>
</dbReference>
<dbReference type="GO" id="GO:0003676">
    <property type="term" value="F:nucleic acid binding"/>
    <property type="evidence" value="ECO:0007669"/>
    <property type="project" value="InterPro"/>
</dbReference>
<keyword evidence="3" id="KW-1185">Reference proteome</keyword>
<dbReference type="Proteomes" id="UP000054047">
    <property type="component" value="Unassembled WGS sequence"/>
</dbReference>